<dbReference type="Proteomes" id="UP000011686">
    <property type="component" value="Chromosome"/>
</dbReference>
<dbReference type="KEGG" id="kct:CDEE_0626"/>
<comment type="subcellular location">
    <subcellularLocation>
        <location evidence="2 8">Cytoplasm</location>
    </subcellularLocation>
</comment>
<dbReference type="GO" id="GO:0008859">
    <property type="term" value="F:exoribonuclease II activity"/>
    <property type="evidence" value="ECO:0007669"/>
    <property type="project" value="UniProtKB-UniRule"/>
</dbReference>
<dbReference type="InterPro" id="IPR050180">
    <property type="entry name" value="RNR_Ribonuclease"/>
</dbReference>
<evidence type="ECO:0000256" key="5">
    <source>
        <dbReference type="ARBA" id="ARBA00022801"/>
    </source>
</evidence>
<dbReference type="GO" id="GO:0003723">
    <property type="term" value="F:RNA binding"/>
    <property type="evidence" value="ECO:0007669"/>
    <property type="project" value="UniProtKB-UniRule"/>
</dbReference>
<evidence type="ECO:0000313" key="11">
    <source>
        <dbReference type="Proteomes" id="UP000011686"/>
    </source>
</evidence>
<dbReference type="InterPro" id="IPR012340">
    <property type="entry name" value="NA-bd_OB-fold"/>
</dbReference>
<organism evidence="10 11">
    <name type="scientific">Candidatus Kinetoplastidibacterium crithidiae TCC036E</name>
    <dbReference type="NCBI Taxonomy" id="1208918"/>
    <lineage>
        <taxon>Bacteria</taxon>
        <taxon>Pseudomonadati</taxon>
        <taxon>Pseudomonadota</taxon>
        <taxon>Betaproteobacteria</taxon>
        <taxon>Candidatus Kinetoplastidibacterium</taxon>
    </lineage>
</organism>
<evidence type="ECO:0000256" key="8">
    <source>
        <dbReference type="HAMAP-Rule" id="MF_01895"/>
    </source>
</evidence>
<dbReference type="eggNOG" id="COG0557">
    <property type="taxonomic scope" value="Bacteria"/>
</dbReference>
<keyword evidence="7 8" id="KW-0694">RNA-binding</keyword>
<dbReference type="InterPro" id="IPR004476">
    <property type="entry name" value="RNase_II/RNase_R"/>
</dbReference>
<dbReference type="AlphaFoldDB" id="M1LPR0"/>
<dbReference type="InterPro" id="IPR001900">
    <property type="entry name" value="RNase_II/R"/>
</dbReference>
<dbReference type="NCBIfam" id="TIGR00358">
    <property type="entry name" value="3_prime_RNase"/>
    <property type="match status" value="1"/>
</dbReference>
<dbReference type="NCBIfam" id="TIGR02063">
    <property type="entry name" value="RNase_R"/>
    <property type="match status" value="1"/>
</dbReference>
<evidence type="ECO:0000256" key="4">
    <source>
        <dbReference type="ARBA" id="ARBA00022722"/>
    </source>
</evidence>
<dbReference type="CDD" id="cd04471">
    <property type="entry name" value="S1_RNase_R"/>
    <property type="match status" value="1"/>
</dbReference>
<comment type="similarity">
    <text evidence="8">Belongs to the RNR ribonuclease family. RNase R subfamily.</text>
</comment>
<gene>
    <name evidence="8" type="primary">rnr</name>
    <name evidence="10" type="ORF">CDEE_0626</name>
</gene>
<feature type="domain" description="S1 motif" evidence="9">
    <location>
        <begin position="645"/>
        <end position="726"/>
    </location>
</feature>
<dbReference type="InterPro" id="IPR022966">
    <property type="entry name" value="RNase_II/R_CS"/>
</dbReference>
<reference evidence="10 11" key="1">
    <citation type="journal article" date="2013" name="Genome Biol. Evol.">
        <title>Genome evolution and phylogenomic analysis of candidatus kinetoplastibacterium, the betaproteobacterial endosymbionts of strigomonas and angomonas.</title>
        <authorList>
            <person name="Alves J.M."/>
            <person name="Serrano M.G."/>
            <person name="Maia da Silva F."/>
            <person name="Voegtly L.J."/>
            <person name="Matveyev A.V."/>
            <person name="Teixeira M.M."/>
            <person name="Camargo E.P."/>
            <person name="Buck G.A."/>
        </authorList>
    </citation>
    <scope>NUCLEOTIDE SEQUENCE [LARGE SCALE GENOMIC DNA]</scope>
    <source>
        <strain evidence="10 11">TCC036E</strain>
    </source>
</reference>
<keyword evidence="6 8" id="KW-0269">Exonuclease</keyword>
<name>M1LPR0_9PROT</name>
<dbReference type="GO" id="GO:0005829">
    <property type="term" value="C:cytosol"/>
    <property type="evidence" value="ECO:0007669"/>
    <property type="project" value="TreeGrafter"/>
</dbReference>
<dbReference type="EC" id="3.1.13.1" evidence="8"/>
<dbReference type="Pfam" id="PF00575">
    <property type="entry name" value="S1"/>
    <property type="match status" value="1"/>
</dbReference>
<proteinExistence type="inferred from homology"/>
<dbReference type="PROSITE" id="PS50126">
    <property type="entry name" value="S1"/>
    <property type="match status" value="1"/>
</dbReference>
<dbReference type="GO" id="GO:0006402">
    <property type="term" value="P:mRNA catabolic process"/>
    <property type="evidence" value="ECO:0007669"/>
    <property type="project" value="TreeGrafter"/>
</dbReference>
<dbReference type="PROSITE" id="PS01175">
    <property type="entry name" value="RIBONUCLEASE_II"/>
    <property type="match status" value="1"/>
</dbReference>
<dbReference type="PANTHER" id="PTHR23355">
    <property type="entry name" value="RIBONUCLEASE"/>
    <property type="match status" value="1"/>
</dbReference>
<evidence type="ECO:0000259" key="9">
    <source>
        <dbReference type="PROSITE" id="PS50126"/>
    </source>
</evidence>
<dbReference type="STRING" id="1208918.CDEE_0626"/>
<keyword evidence="5 8" id="KW-0378">Hydrolase</keyword>
<dbReference type="SUPFAM" id="SSF50249">
    <property type="entry name" value="Nucleic acid-binding proteins"/>
    <property type="match status" value="4"/>
</dbReference>
<comment type="catalytic activity">
    <reaction evidence="1 8">
        <text>Exonucleolytic cleavage in the 3'- to 5'-direction to yield nucleoside 5'-phosphates.</text>
        <dbReference type="EC" id="3.1.13.1"/>
    </reaction>
</comment>
<dbReference type="SMART" id="SM00955">
    <property type="entry name" value="RNB"/>
    <property type="match status" value="1"/>
</dbReference>
<keyword evidence="4 8" id="KW-0540">Nuclease</keyword>
<evidence type="ECO:0000313" key="10">
    <source>
        <dbReference type="EMBL" id="AGF47647.1"/>
    </source>
</evidence>
<dbReference type="PANTHER" id="PTHR23355:SF9">
    <property type="entry name" value="DIS3-LIKE EXONUCLEASE 2"/>
    <property type="match status" value="1"/>
</dbReference>
<accession>M1LPR0</accession>
<comment type="function">
    <text evidence="8">3'-5' exoribonuclease that releases 5'-nucleoside monophosphates and is involved in maturation of structured RNAs.</text>
</comment>
<keyword evidence="3 8" id="KW-0963">Cytoplasm</keyword>
<dbReference type="RefSeq" id="WP_015238518.1">
    <property type="nucleotide sequence ID" value="NC_020283.1"/>
</dbReference>
<keyword evidence="11" id="KW-1185">Reference proteome</keyword>
<evidence type="ECO:0000256" key="3">
    <source>
        <dbReference type="ARBA" id="ARBA00022490"/>
    </source>
</evidence>
<dbReference type="PATRIC" id="fig|1208918.3.peg.347"/>
<dbReference type="SMART" id="SM00316">
    <property type="entry name" value="S1"/>
    <property type="match status" value="1"/>
</dbReference>
<dbReference type="Pfam" id="PF17876">
    <property type="entry name" value="CSD2"/>
    <property type="match status" value="1"/>
</dbReference>
<sequence length="727" mass="83886">MAKLEKNNIKLNETIPNWFDHNLPSREEIVSCIRKHNKKLNELDIANLLQIKQKKTITSLKRRLAAMQKDEQIVIDNLGYISININNIVLTGKVTLKNDGTGVLSTNSEKIFINHKEMRKVFHGDHVQVKKVKYNKTLNCTEGKILEVLERSSKNIIGKIIKRENNFYLIPIEPKYNNKIILPDKNLSEGQVVIIDIIKQPSVYSLAVGNIKEYIGNINDPKIGTKVSLEKFHIRNSFNEKIFEELESITNDISSFKKNRTDLTSLPFITIDDENARDFDDALFCKKIIDKNGIISWEVFVAIADVSEYVKPDMEINQEAFERGTSIYFPEYVVPMLPEKISNNICSLIPEEKRLVLVCQFTVSESILSDKDHIVKNYSFYQAIIKSKARMSYDSIDKFISDKNINIDDDVKVNIDNLQQAYNILSIASKLRGSIAFEMQENKIIFSENGHIEKVVKKERYIANKIVEECMLAANSCAAHFIYINKNICLYRVHDKPSNSSVNNLTKFLTTQNIKIDNYNFSTSQGINNFLEDIRDRNNFNIIQLACLQAMQPASYSIHNIGHFGLSYELYAHFTSPIRRYPDLFNHRMIKKIINSTNHNPLHGTSNDELIKFGNDMSICERSADEASRYAHNWMLLSFLKKYEGKFFNGIITNILNYGMFVNIENMFIDGMLHISELKKEKFKYDKDMNYFYNKESKISYNLGGKIRVLIKLVNIEQGQVVLGLVK</sequence>
<evidence type="ECO:0000256" key="1">
    <source>
        <dbReference type="ARBA" id="ARBA00001849"/>
    </source>
</evidence>
<dbReference type="HAMAP" id="MF_01895">
    <property type="entry name" value="RNase_R"/>
    <property type="match status" value="1"/>
</dbReference>
<dbReference type="InterPro" id="IPR011805">
    <property type="entry name" value="RNase_R"/>
</dbReference>
<dbReference type="InterPro" id="IPR003029">
    <property type="entry name" value="S1_domain"/>
</dbReference>
<evidence type="ECO:0000256" key="2">
    <source>
        <dbReference type="ARBA" id="ARBA00004496"/>
    </source>
</evidence>
<protein>
    <recommendedName>
        <fullName evidence="8">Ribonuclease R</fullName>
        <shortName evidence="8">RNase R</shortName>
        <ecNumber evidence="8">3.1.13.1</ecNumber>
    </recommendedName>
</protein>
<dbReference type="EMBL" id="CP003804">
    <property type="protein sequence ID" value="AGF47647.1"/>
    <property type="molecule type" value="Genomic_DNA"/>
</dbReference>
<evidence type="ECO:0000256" key="6">
    <source>
        <dbReference type="ARBA" id="ARBA00022839"/>
    </source>
</evidence>
<dbReference type="InterPro" id="IPR013223">
    <property type="entry name" value="RNase_B_OB_dom"/>
</dbReference>
<evidence type="ECO:0000256" key="7">
    <source>
        <dbReference type="ARBA" id="ARBA00022884"/>
    </source>
</evidence>
<dbReference type="Pfam" id="PF08206">
    <property type="entry name" value="OB_RNB"/>
    <property type="match status" value="1"/>
</dbReference>
<dbReference type="Gene3D" id="2.40.50.140">
    <property type="entry name" value="Nucleic acid-binding proteins"/>
    <property type="match status" value="2"/>
</dbReference>
<dbReference type="Pfam" id="PF00773">
    <property type="entry name" value="RNB"/>
    <property type="match status" value="1"/>
</dbReference>
<dbReference type="HOGENOM" id="CLU_002333_7_0_4"/>
<dbReference type="InterPro" id="IPR040476">
    <property type="entry name" value="CSD2"/>
</dbReference>